<dbReference type="InterPro" id="IPR001841">
    <property type="entry name" value="Znf_RING"/>
</dbReference>
<keyword evidence="1" id="KW-0479">Metal-binding</keyword>
<feature type="region of interest" description="Disordered" evidence="5">
    <location>
        <begin position="120"/>
        <end position="217"/>
    </location>
</feature>
<comment type="caution">
    <text evidence="7">The sequence shown here is derived from an EMBL/GenBank/DDBJ whole genome shotgun (WGS) entry which is preliminary data.</text>
</comment>
<evidence type="ECO:0000256" key="3">
    <source>
        <dbReference type="ARBA" id="ARBA00022833"/>
    </source>
</evidence>
<evidence type="ECO:0000259" key="6">
    <source>
        <dbReference type="PROSITE" id="PS50089"/>
    </source>
</evidence>
<evidence type="ECO:0000256" key="1">
    <source>
        <dbReference type="ARBA" id="ARBA00022723"/>
    </source>
</evidence>
<dbReference type="InterPro" id="IPR013083">
    <property type="entry name" value="Znf_RING/FYVE/PHD"/>
</dbReference>
<sequence length="232" mass="25918">MSFELRSELIARFPIVRYVPIPDVGYYDLTSFPEPLGESPVQTVYLEAHNARCDICLVDFDPPPSKSLHTVAEIESDPLIQLPCSHVFHKGCIGNWLLGTSQSTCPSCRANVIQMERSGIRNYSNRSVPTSKSPETPMKQSMGRLSPSPSLTSHNSHSHVSKRPTMIPMEQSAGRPSPSPSQTIHNSHSHDSLPFPPVWPTASSQSSLRPTRRRPKRQFFAKAFSSIRRLFP</sequence>
<keyword evidence="2 4" id="KW-0863">Zinc-finger</keyword>
<keyword evidence="3" id="KW-0862">Zinc</keyword>
<dbReference type="SUPFAM" id="SSF57850">
    <property type="entry name" value="RING/U-box"/>
    <property type="match status" value="1"/>
</dbReference>
<evidence type="ECO:0000313" key="8">
    <source>
        <dbReference type="Proteomes" id="UP001195769"/>
    </source>
</evidence>
<dbReference type="GO" id="GO:0012505">
    <property type="term" value="C:endomembrane system"/>
    <property type="evidence" value="ECO:0007669"/>
    <property type="project" value="TreeGrafter"/>
</dbReference>
<dbReference type="GeneID" id="64664715"/>
<protein>
    <recommendedName>
        <fullName evidence="6">RING-type domain-containing protein</fullName>
    </recommendedName>
</protein>
<gene>
    <name evidence="7" type="ORF">F5891DRAFT_1280455</name>
</gene>
<reference evidence="7" key="1">
    <citation type="journal article" date="2020" name="New Phytol.">
        <title>Comparative genomics reveals dynamic genome evolution in host specialist ectomycorrhizal fungi.</title>
        <authorList>
            <person name="Lofgren L.A."/>
            <person name="Nguyen N.H."/>
            <person name="Vilgalys R."/>
            <person name="Ruytinx J."/>
            <person name="Liao H.L."/>
            <person name="Branco S."/>
            <person name="Kuo A."/>
            <person name="LaButti K."/>
            <person name="Lipzen A."/>
            <person name="Andreopoulos W."/>
            <person name="Pangilinan J."/>
            <person name="Riley R."/>
            <person name="Hundley H."/>
            <person name="Na H."/>
            <person name="Barry K."/>
            <person name="Grigoriev I.V."/>
            <person name="Stajich J.E."/>
            <person name="Kennedy P.G."/>
        </authorList>
    </citation>
    <scope>NUCLEOTIDE SEQUENCE</scope>
    <source>
        <strain evidence="7">FC203</strain>
    </source>
</reference>
<dbReference type="Gene3D" id="3.30.40.10">
    <property type="entry name" value="Zinc/RING finger domain, C3HC4 (zinc finger)"/>
    <property type="match status" value="1"/>
</dbReference>
<organism evidence="7 8">
    <name type="scientific">Suillus fuscotomentosus</name>
    <dbReference type="NCBI Taxonomy" id="1912939"/>
    <lineage>
        <taxon>Eukaryota</taxon>
        <taxon>Fungi</taxon>
        <taxon>Dikarya</taxon>
        <taxon>Basidiomycota</taxon>
        <taxon>Agaricomycotina</taxon>
        <taxon>Agaricomycetes</taxon>
        <taxon>Agaricomycetidae</taxon>
        <taxon>Boletales</taxon>
        <taxon>Suillineae</taxon>
        <taxon>Suillaceae</taxon>
        <taxon>Suillus</taxon>
    </lineage>
</organism>
<evidence type="ECO:0000256" key="2">
    <source>
        <dbReference type="ARBA" id="ARBA00022771"/>
    </source>
</evidence>
<dbReference type="EMBL" id="JABBWK010000052">
    <property type="protein sequence ID" value="KAG1896766.1"/>
    <property type="molecule type" value="Genomic_DNA"/>
</dbReference>
<evidence type="ECO:0000313" key="7">
    <source>
        <dbReference type="EMBL" id="KAG1896766.1"/>
    </source>
</evidence>
<dbReference type="GO" id="GO:0008270">
    <property type="term" value="F:zinc ion binding"/>
    <property type="evidence" value="ECO:0007669"/>
    <property type="project" value="UniProtKB-KW"/>
</dbReference>
<proteinExistence type="predicted"/>
<name>A0AAD4DZ34_9AGAM</name>
<accession>A0AAD4DZ34</accession>
<dbReference type="InterPro" id="IPR050731">
    <property type="entry name" value="HRD1_E3_ubiq-ligases"/>
</dbReference>
<dbReference type="Pfam" id="PF13639">
    <property type="entry name" value="zf-RING_2"/>
    <property type="match status" value="1"/>
</dbReference>
<feature type="compositionally biased region" description="Polar residues" evidence="5">
    <location>
        <begin position="121"/>
        <end position="134"/>
    </location>
</feature>
<dbReference type="GO" id="GO:0061630">
    <property type="term" value="F:ubiquitin protein ligase activity"/>
    <property type="evidence" value="ECO:0007669"/>
    <property type="project" value="TreeGrafter"/>
</dbReference>
<dbReference type="RefSeq" id="XP_041222342.1">
    <property type="nucleotide sequence ID" value="XM_041370417.1"/>
</dbReference>
<dbReference type="PANTHER" id="PTHR22763">
    <property type="entry name" value="RING ZINC FINGER PROTEIN"/>
    <property type="match status" value="1"/>
</dbReference>
<keyword evidence="8" id="KW-1185">Reference proteome</keyword>
<dbReference type="SMART" id="SM00184">
    <property type="entry name" value="RING"/>
    <property type="match status" value="1"/>
</dbReference>
<feature type="domain" description="RING-type" evidence="6">
    <location>
        <begin position="53"/>
        <end position="109"/>
    </location>
</feature>
<dbReference type="AlphaFoldDB" id="A0AAD4DZ34"/>
<evidence type="ECO:0000256" key="4">
    <source>
        <dbReference type="PROSITE-ProRule" id="PRU00175"/>
    </source>
</evidence>
<dbReference type="Proteomes" id="UP001195769">
    <property type="component" value="Unassembled WGS sequence"/>
</dbReference>
<dbReference type="GO" id="GO:0043161">
    <property type="term" value="P:proteasome-mediated ubiquitin-dependent protein catabolic process"/>
    <property type="evidence" value="ECO:0007669"/>
    <property type="project" value="TreeGrafter"/>
</dbReference>
<evidence type="ECO:0000256" key="5">
    <source>
        <dbReference type="SAM" id="MobiDB-lite"/>
    </source>
</evidence>
<dbReference type="PROSITE" id="PS50089">
    <property type="entry name" value="ZF_RING_2"/>
    <property type="match status" value="1"/>
</dbReference>